<dbReference type="InterPro" id="IPR020924">
    <property type="entry name" value="Ribosomal_eS6_arc"/>
</dbReference>
<dbReference type="Proteomes" id="UP000752814">
    <property type="component" value="Unassembled WGS sequence"/>
</dbReference>
<accession>A0A8J8PDV8</accession>
<keyword evidence="2 4" id="KW-0689">Ribosomal protein</keyword>
<evidence type="ECO:0000256" key="3">
    <source>
        <dbReference type="ARBA" id="ARBA00023274"/>
    </source>
</evidence>
<dbReference type="Pfam" id="PF01092">
    <property type="entry name" value="Ribosomal_S6e"/>
    <property type="match status" value="1"/>
</dbReference>
<dbReference type="SMART" id="SM01405">
    <property type="entry name" value="Ribosomal_S6e"/>
    <property type="match status" value="1"/>
</dbReference>
<proteinExistence type="inferred from homology"/>
<dbReference type="RefSeq" id="WP_020449624.1">
    <property type="nucleotide sequence ID" value="NZ_CAYAXV010000003.1"/>
</dbReference>
<evidence type="ECO:0000256" key="2">
    <source>
        <dbReference type="ARBA" id="ARBA00022980"/>
    </source>
</evidence>
<feature type="region of interest" description="Disordered" evidence="5">
    <location>
        <begin position="54"/>
        <end position="89"/>
    </location>
</feature>
<organism evidence="6 7">
    <name type="scientific">Candidatus Methanomassiliicoccus intestinalis</name>
    <dbReference type="NCBI Taxonomy" id="1406512"/>
    <lineage>
        <taxon>Archaea</taxon>
        <taxon>Methanobacteriati</taxon>
        <taxon>Thermoplasmatota</taxon>
        <taxon>Thermoplasmata</taxon>
        <taxon>Methanomassiliicoccales</taxon>
        <taxon>Methanomassiliicoccaceae</taxon>
        <taxon>Methanomassiliicoccus</taxon>
    </lineage>
</organism>
<dbReference type="InterPro" id="IPR018282">
    <property type="entry name" value="Ribosomal_eS6_CS"/>
</dbReference>
<dbReference type="AlphaFoldDB" id="A0A8J8PDV8"/>
<sequence>MVEFKAVINDVKTGKSYQMDVSGHHANSLIGKKIGDVVDGIFVSLPGYKLTISGGSDKDGVPMRSDLPGGKRKPILLSDSSGFNAPDKGMRRRKMVRGNTISTDTTQINMIISGIGSKPVEELLGQKEEKQ</sequence>
<dbReference type="PANTHER" id="PTHR11502">
    <property type="entry name" value="40S RIBOSOMAL PROTEIN S6"/>
    <property type="match status" value="1"/>
</dbReference>
<dbReference type="GeneID" id="41324169"/>
<dbReference type="GO" id="GO:0003735">
    <property type="term" value="F:structural constituent of ribosome"/>
    <property type="evidence" value="ECO:0007669"/>
    <property type="project" value="InterPro"/>
</dbReference>
<keyword evidence="3 4" id="KW-0687">Ribonucleoprotein</keyword>
<evidence type="ECO:0000256" key="5">
    <source>
        <dbReference type="SAM" id="MobiDB-lite"/>
    </source>
</evidence>
<evidence type="ECO:0000256" key="4">
    <source>
        <dbReference type="HAMAP-Rule" id="MF_00512"/>
    </source>
</evidence>
<comment type="caution">
    <text evidence="6">The sequence shown here is derived from an EMBL/GenBank/DDBJ whole genome shotgun (WGS) entry which is preliminary data.</text>
</comment>
<dbReference type="InterPro" id="IPR001377">
    <property type="entry name" value="Ribosomal_eS6"/>
</dbReference>
<evidence type="ECO:0000313" key="6">
    <source>
        <dbReference type="EMBL" id="TQS83925.1"/>
    </source>
</evidence>
<dbReference type="OMA" id="MRPDVHG"/>
<dbReference type="NCBIfam" id="NF003294">
    <property type="entry name" value="PRK04290.1-3"/>
    <property type="match status" value="1"/>
</dbReference>
<evidence type="ECO:0000256" key="1">
    <source>
        <dbReference type="ARBA" id="ARBA00009312"/>
    </source>
</evidence>
<dbReference type="HAMAP" id="MF_00512">
    <property type="entry name" value="Ribosomal_eS6"/>
    <property type="match status" value="1"/>
</dbReference>
<dbReference type="GO" id="GO:0005840">
    <property type="term" value="C:ribosome"/>
    <property type="evidence" value="ECO:0007669"/>
    <property type="project" value="UniProtKB-KW"/>
</dbReference>
<protein>
    <recommendedName>
        <fullName evidence="4">Small ribosomal subunit protein eS6</fullName>
    </recommendedName>
</protein>
<name>A0A8J8PDV8_9ARCH</name>
<evidence type="ECO:0000313" key="7">
    <source>
        <dbReference type="Proteomes" id="UP000752814"/>
    </source>
</evidence>
<dbReference type="PROSITE" id="PS00578">
    <property type="entry name" value="RIBOSOMAL_S6E"/>
    <property type="match status" value="1"/>
</dbReference>
<dbReference type="GO" id="GO:0006412">
    <property type="term" value="P:translation"/>
    <property type="evidence" value="ECO:0007669"/>
    <property type="project" value="UniProtKB-UniRule"/>
</dbReference>
<comment type="similarity">
    <text evidence="1 4">Belongs to the eukaryotic ribosomal protein eS6 family.</text>
</comment>
<gene>
    <name evidence="4" type="primary">rps6e</name>
    <name evidence="6" type="ORF">A3207_06240</name>
</gene>
<dbReference type="EMBL" id="LVVT01000007">
    <property type="protein sequence ID" value="TQS83925.1"/>
    <property type="molecule type" value="Genomic_DNA"/>
</dbReference>
<reference evidence="6" key="1">
    <citation type="submission" date="2016-03" db="EMBL/GenBank/DDBJ databases">
        <authorList>
            <person name="Borrel G."/>
            <person name="Mccann A."/>
            <person name="O'Toole P.W."/>
        </authorList>
    </citation>
    <scope>NUCLEOTIDE SEQUENCE</scope>
    <source>
        <strain evidence="6">183</strain>
    </source>
</reference>
<dbReference type="GO" id="GO:1990904">
    <property type="term" value="C:ribonucleoprotein complex"/>
    <property type="evidence" value="ECO:0007669"/>
    <property type="project" value="UniProtKB-KW"/>
</dbReference>